<feature type="region of interest" description="Disordered" evidence="4">
    <location>
        <begin position="615"/>
        <end position="637"/>
    </location>
</feature>
<dbReference type="GO" id="GO:0008745">
    <property type="term" value="F:N-acetylmuramoyl-L-alanine amidase activity"/>
    <property type="evidence" value="ECO:0007669"/>
    <property type="project" value="UniProtKB-EC"/>
</dbReference>
<sequence length="637" mass="72179">MKRILFLPIFMILFSFCAQAEEIPVAPYLPAQENKTSAEAPITVQFPYEKMTVSRGAKNIFLFGKINLPGKVSLDINGVSVPVHPNGAFLAFLPVENGENAFLLTATNGQETARALRHVRVPGVKWKDLSGRAAFDPDELFPQAPTELLPGDTVGLYARATPGAEVTATLSGLKNGKNIPLQEVSFMPGLYRAKFTISPDQKPKTAKIVYHLKNGPQNTKAKITASKKLKVRSFKEPFTYAQVKTPGVKLRKIPTEKENLFPFYRAYGEVRVTGRMNNQYRLFLNKEESAWLEEDKLKTISAWPGLNRLSGLDMTTDAEKTRLRFGGRRPVVVQIHEFTDRMEVAFYYTENFDENFNFDGTGLLVEQVVWSQPQRNTVLFKIYFKKGVQPWGHSYDFEGNDFVLDIIHRPEITPTKNKPLKGARILIDAGHSPRRTIPYDGAIGPTGYMEYEANLALAEDLKPLLEKHGATVLMTREGKNRKSLQERYKMALQEKAHLFVSLHYNALPETINPLSKPRGYSIYYNYPHSFELAKSVYESFTRLVSIPDNGLIANDVLFIPRIPQMPSILVENAYLILPEQEEMAKTREGRAPFVRAVYEGILKFYGVTPEPVLTENRKRKTRKKPARKTYLRPAKGK</sequence>
<evidence type="ECO:0000256" key="3">
    <source>
        <dbReference type="ARBA" id="ARBA00022801"/>
    </source>
</evidence>
<evidence type="ECO:0000259" key="6">
    <source>
        <dbReference type="SMART" id="SM00646"/>
    </source>
</evidence>
<dbReference type="SUPFAM" id="SSF53187">
    <property type="entry name" value="Zn-dependent exopeptidases"/>
    <property type="match status" value="1"/>
</dbReference>
<dbReference type="Proteomes" id="UP000725649">
    <property type="component" value="Unassembled WGS sequence"/>
</dbReference>
<dbReference type="EC" id="3.5.1.28" evidence="2"/>
<comment type="catalytic activity">
    <reaction evidence="1">
        <text>Hydrolyzes the link between N-acetylmuramoyl residues and L-amino acid residues in certain cell-wall glycopeptides.</text>
        <dbReference type="EC" id="3.5.1.28"/>
    </reaction>
</comment>
<evidence type="ECO:0000313" key="8">
    <source>
        <dbReference type="Proteomes" id="UP000725649"/>
    </source>
</evidence>
<reference evidence="7" key="1">
    <citation type="submission" date="2019-04" db="EMBL/GenBank/DDBJ databases">
        <title>Evolution of Biomass-Degrading Anaerobic Consortia Revealed by Metagenomics.</title>
        <authorList>
            <person name="Peng X."/>
        </authorList>
    </citation>
    <scope>NUCLEOTIDE SEQUENCE</scope>
    <source>
        <strain evidence="7">SIG66</strain>
    </source>
</reference>
<evidence type="ECO:0000256" key="5">
    <source>
        <dbReference type="SAM" id="SignalP"/>
    </source>
</evidence>
<comment type="caution">
    <text evidence="7">The sequence shown here is derived from an EMBL/GenBank/DDBJ whole genome shotgun (WGS) entry which is preliminary data.</text>
</comment>
<protein>
    <recommendedName>
        <fullName evidence="2">N-acetylmuramoyl-L-alanine amidase</fullName>
        <ecNumber evidence="2">3.5.1.28</ecNumber>
    </recommendedName>
</protein>
<feature type="domain" description="MurNAc-LAA" evidence="6">
    <location>
        <begin position="488"/>
        <end position="602"/>
    </location>
</feature>
<dbReference type="CDD" id="cd02696">
    <property type="entry name" value="MurNAc-LAA"/>
    <property type="match status" value="1"/>
</dbReference>
<evidence type="ECO:0000256" key="1">
    <source>
        <dbReference type="ARBA" id="ARBA00001561"/>
    </source>
</evidence>
<dbReference type="SMART" id="SM00646">
    <property type="entry name" value="Ami_3"/>
    <property type="match status" value="1"/>
</dbReference>
<keyword evidence="3" id="KW-0378">Hydrolase</keyword>
<feature type="signal peptide" evidence="5">
    <location>
        <begin position="1"/>
        <end position="20"/>
    </location>
</feature>
<dbReference type="PANTHER" id="PTHR30404:SF0">
    <property type="entry name" value="N-ACETYLMURAMOYL-L-ALANINE AMIDASE AMIC"/>
    <property type="match status" value="1"/>
</dbReference>
<dbReference type="InterPro" id="IPR002508">
    <property type="entry name" value="MurNAc-LAA_cat"/>
</dbReference>
<dbReference type="AlphaFoldDB" id="A0A928DNA8"/>
<evidence type="ECO:0000256" key="4">
    <source>
        <dbReference type="SAM" id="MobiDB-lite"/>
    </source>
</evidence>
<dbReference type="GO" id="GO:0030288">
    <property type="term" value="C:outer membrane-bounded periplasmic space"/>
    <property type="evidence" value="ECO:0007669"/>
    <property type="project" value="TreeGrafter"/>
</dbReference>
<evidence type="ECO:0000313" key="7">
    <source>
        <dbReference type="EMBL" id="MBE6420938.1"/>
    </source>
</evidence>
<accession>A0A928DNA8</accession>
<dbReference type="EMBL" id="SUVG01000002">
    <property type="protein sequence ID" value="MBE6420938.1"/>
    <property type="molecule type" value="Genomic_DNA"/>
</dbReference>
<keyword evidence="5" id="KW-0732">Signal</keyword>
<proteinExistence type="predicted"/>
<name>A0A928DNA8_9BACT</name>
<feature type="compositionally biased region" description="Basic residues" evidence="4">
    <location>
        <begin position="617"/>
        <end position="637"/>
    </location>
</feature>
<dbReference type="InterPro" id="IPR050695">
    <property type="entry name" value="N-acetylmuramoyl_amidase_3"/>
</dbReference>
<organism evidence="7 8">
    <name type="scientific">Candidatus Avelusimicrobium gallicola</name>
    <dbReference type="NCBI Taxonomy" id="2562704"/>
    <lineage>
        <taxon>Bacteria</taxon>
        <taxon>Pseudomonadati</taxon>
        <taxon>Elusimicrobiota</taxon>
        <taxon>Elusimicrobia</taxon>
        <taxon>Elusimicrobiales</taxon>
        <taxon>Elusimicrobiaceae</taxon>
        <taxon>Candidatus Avelusimicrobium</taxon>
    </lineage>
</organism>
<dbReference type="PANTHER" id="PTHR30404">
    <property type="entry name" value="N-ACETYLMURAMOYL-L-ALANINE AMIDASE"/>
    <property type="match status" value="1"/>
</dbReference>
<dbReference type="Gene3D" id="3.40.630.40">
    <property type="entry name" value="Zn-dependent exopeptidases"/>
    <property type="match status" value="1"/>
</dbReference>
<feature type="chain" id="PRO_5036864360" description="N-acetylmuramoyl-L-alanine amidase" evidence="5">
    <location>
        <begin position="21"/>
        <end position="637"/>
    </location>
</feature>
<evidence type="ECO:0000256" key="2">
    <source>
        <dbReference type="ARBA" id="ARBA00011901"/>
    </source>
</evidence>
<dbReference type="GO" id="GO:0009253">
    <property type="term" value="P:peptidoglycan catabolic process"/>
    <property type="evidence" value="ECO:0007669"/>
    <property type="project" value="InterPro"/>
</dbReference>
<gene>
    <name evidence="7" type="ORF">E7027_02170</name>
</gene>
<dbReference type="Pfam" id="PF01520">
    <property type="entry name" value="Amidase_3"/>
    <property type="match status" value="1"/>
</dbReference>